<dbReference type="CDD" id="cd00200">
    <property type="entry name" value="WD40"/>
    <property type="match status" value="1"/>
</dbReference>
<keyword evidence="1 3" id="KW-0853">WD repeat</keyword>
<dbReference type="PRINTS" id="PR00320">
    <property type="entry name" value="GPROTEINBRPT"/>
</dbReference>
<dbReference type="SMART" id="SM00320">
    <property type="entry name" value="WD40"/>
    <property type="match status" value="7"/>
</dbReference>
<dbReference type="InterPro" id="IPR019775">
    <property type="entry name" value="WD40_repeat_CS"/>
</dbReference>
<comment type="caution">
    <text evidence="4">The sequence shown here is derived from an EMBL/GenBank/DDBJ whole genome shotgun (WGS) entry which is preliminary data.</text>
</comment>
<dbReference type="Pfam" id="PF00400">
    <property type="entry name" value="WD40"/>
    <property type="match status" value="6"/>
</dbReference>
<dbReference type="SUPFAM" id="SSF50978">
    <property type="entry name" value="WD40 repeat-like"/>
    <property type="match status" value="1"/>
</dbReference>
<organism evidence="4 5">
    <name type="scientific">Patella caerulea</name>
    <name type="common">Rayed Mediterranean limpet</name>
    <dbReference type="NCBI Taxonomy" id="87958"/>
    <lineage>
        <taxon>Eukaryota</taxon>
        <taxon>Metazoa</taxon>
        <taxon>Spiralia</taxon>
        <taxon>Lophotrochozoa</taxon>
        <taxon>Mollusca</taxon>
        <taxon>Gastropoda</taxon>
        <taxon>Patellogastropoda</taxon>
        <taxon>Patelloidea</taxon>
        <taxon>Patellidae</taxon>
        <taxon>Patella</taxon>
    </lineage>
</organism>
<proteinExistence type="predicted"/>
<accession>A0AAN8JY66</accession>
<dbReference type="Gene3D" id="2.130.10.10">
    <property type="entry name" value="YVTN repeat-like/Quinoprotein amine dehydrogenase"/>
    <property type="match status" value="3"/>
</dbReference>
<evidence type="ECO:0000313" key="5">
    <source>
        <dbReference type="Proteomes" id="UP001347796"/>
    </source>
</evidence>
<keyword evidence="5" id="KW-1185">Reference proteome</keyword>
<dbReference type="PROSITE" id="PS00678">
    <property type="entry name" value="WD_REPEATS_1"/>
    <property type="match status" value="2"/>
</dbReference>
<feature type="repeat" description="WD" evidence="3">
    <location>
        <begin position="261"/>
        <end position="296"/>
    </location>
</feature>
<dbReference type="EMBL" id="JAZGQO010000006">
    <property type="protein sequence ID" value="KAK6185451.1"/>
    <property type="molecule type" value="Genomic_DNA"/>
</dbReference>
<sequence>MSADDQQSLAIARELTRELNLANSNQQQAQWAHEALAQVQVRVFKEHNDVVNSCQFFKKDMILTASNDQSVKIWGSETGEVEKSFDGIHSVAVNEARLSNEDQTKFVSCGWDKIVKVTDIETAETLWSGSHEGVITCCKFSHNGKYVASGSDMDNRLQIWNAKTGEVIFNLKDYHASTITSILFSPEDDKVITTSMDRTTKFFDLKSCKNTIKLEGHINVVSDCSISGGERKFATTSWDKSIQIWDIATGMYRSRGPESLRGGHEGSVSCCDFTQDGLTLATGSYDNSIIIWDADNFVQKIRLQGHTGWVNDIVISEDQKWLLSCSSDKTVRLWNIEDTDKIPVVLENRKSIGLKVIKCSKCGKPFSMAQLDTFGDITVCVFCRLVNTEETWLPVAEPEI</sequence>
<feature type="repeat" description="WD" evidence="3">
    <location>
        <begin position="44"/>
        <end position="84"/>
    </location>
</feature>
<dbReference type="PANTHER" id="PTHR45048">
    <property type="match status" value="1"/>
</dbReference>
<dbReference type="InterPro" id="IPR015943">
    <property type="entry name" value="WD40/YVTN_repeat-like_dom_sf"/>
</dbReference>
<keyword evidence="2" id="KW-0677">Repeat</keyword>
<dbReference type="Proteomes" id="UP001347796">
    <property type="component" value="Unassembled WGS sequence"/>
</dbReference>
<dbReference type="InterPro" id="IPR036322">
    <property type="entry name" value="WD40_repeat_dom_sf"/>
</dbReference>
<evidence type="ECO:0000256" key="2">
    <source>
        <dbReference type="ARBA" id="ARBA00022737"/>
    </source>
</evidence>
<evidence type="ECO:0000256" key="3">
    <source>
        <dbReference type="PROSITE-ProRule" id="PRU00221"/>
    </source>
</evidence>
<dbReference type="InterPro" id="IPR020472">
    <property type="entry name" value="WD40_PAC1"/>
</dbReference>
<protein>
    <submittedName>
        <fullName evidence="4">Uncharacterized protein</fullName>
    </submittedName>
</protein>
<name>A0AAN8JY66_PATCE</name>
<evidence type="ECO:0000313" key="4">
    <source>
        <dbReference type="EMBL" id="KAK6185451.1"/>
    </source>
</evidence>
<feature type="repeat" description="WD" evidence="3">
    <location>
        <begin position="303"/>
        <end position="344"/>
    </location>
</feature>
<reference evidence="4 5" key="1">
    <citation type="submission" date="2024-01" db="EMBL/GenBank/DDBJ databases">
        <title>The genome of the rayed Mediterranean limpet Patella caerulea (Linnaeus, 1758).</title>
        <authorList>
            <person name="Anh-Thu Weber A."/>
            <person name="Halstead-Nussloch G."/>
        </authorList>
    </citation>
    <scope>NUCLEOTIDE SEQUENCE [LARGE SCALE GENOMIC DNA]</scope>
    <source>
        <strain evidence="4">AATW-2023a</strain>
        <tissue evidence="4">Whole specimen</tissue>
    </source>
</reference>
<feature type="repeat" description="WD" evidence="3">
    <location>
        <begin position="214"/>
        <end position="255"/>
    </location>
</feature>
<feature type="repeat" description="WD" evidence="3">
    <location>
        <begin position="172"/>
        <end position="213"/>
    </location>
</feature>
<dbReference type="PROSITE" id="PS50294">
    <property type="entry name" value="WD_REPEATS_REGION"/>
    <property type="match status" value="3"/>
</dbReference>
<gene>
    <name evidence="4" type="ORF">SNE40_007681</name>
</gene>
<dbReference type="PROSITE" id="PS50082">
    <property type="entry name" value="WD_REPEATS_2"/>
    <property type="match status" value="5"/>
</dbReference>
<dbReference type="AlphaFoldDB" id="A0AAN8JY66"/>
<evidence type="ECO:0000256" key="1">
    <source>
        <dbReference type="ARBA" id="ARBA00022574"/>
    </source>
</evidence>
<dbReference type="InterPro" id="IPR001680">
    <property type="entry name" value="WD40_rpt"/>
</dbReference>
<dbReference type="PANTHER" id="PTHR45048:SF1">
    <property type="entry name" value="WD REPEAT-CONTAINING PROTEIN 88"/>
    <property type="match status" value="1"/>
</dbReference>